<evidence type="ECO:0000313" key="10">
    <source>
        <dbReference type="EMBL" id="MUN38741.1"/>
    </source>
</evidence>
<evidence type="ECO:0000256" key="2">
    <source>
        <dbReference type="ARBA" id="ARBA00004953"/>
    </source>
</evidence>
<evidence type="ECO:0000256" key="9">
    <source>
        <dbReference type="HAMAP-Rule" id="MF_00024"/>
    </source>
</evidence>
<protein>
    <recommendedName>
        <fullName evidence="9">Cobalamin biosynthesis protein CobD</fullName>
    </recommendedName>
</protein>
<name>A0A7K1L2U8_9ACTN</name>
<dbReference type="UniPathway" id="UPA00148"/>
<keyword evidence="7 9" id="KW-1133">Transmembrane helix</keyword>
<evidence type="ECO:0000256" key="4">
    <source>
        <dbReference type="ARBA" id="ARBA00022475"/>
    </source>
</evidence>
<dbReference type="NCBIfam" id="NF002276">
    <property type="entry name" value="PRK01209.1-4"/>
    <property type="match status" value="1"/>
</dbReference>
<gene>
    <name evidence="9" type="primary">cobD</name>
    <name evidence="10" type="ORF">GNZ18_19330</name>
</gene>
<dbReference type="PANTHER" id="PTHR34308">
    <property type="entry name" value="COBALAMIN BIOSYNTHESIS PROTEIN CBIB"/>
    <property type="match status" value="1"/>
</dbReference>
<dbReference type="PANTHER" id="PTHR34308:SF1">
    <property type="entry name" value="COBALAMIN BIOSYNTHESIS PROTEIN CBIB"/>
    <property type="match status" value="1"/>
</dbReference>
<dbReference type="GO" id="GO:0015420">
    <property type="term" value="F:ABC-type vitamin B12 transporter activity"/>
    <property type="evidence" value="ECO:0007669"/>
    <property type="project" value="UniProtKB-UniRule"/>
</dbReference>
<reference evidence="10 11" key="1">
    <citation type="submission" date="2019-11" db="EMBL/GenBank/DDBJ databases">
        <authorList>
            <person name="Cao P."/>
        </authorList>
    </citation>
    <scope>NUCLEOTIDE SEQUENCE [LARGE SCALE GENOMIC DNA]</scope>
    <source>
        <strain evidence="10 11">NEAU-AAG5</strain>
    </source>
</reference>
<evidence type="ECO:0000256" key="1">
    <source>
        <dbReference type="ARBA" id="ARBA00004651"/>
    </source>
</evidence>
<dbReference type="EMBL" id="WOFH01000006">
    <property type="protein sequence ID" value="MUN38741.1"/>
    <property type="molecule type" value="Genomic_DNA"/>
</dbReference>
<comment type="subcellular location">
    <subcellularLocation>
        <location evidence="1 9">Cell membrane</location>
        <topology evidence="1 9">Multi-pass membrane protein</topology>
    </subcellularLocation>
</comment>
<dbReference type="Proteomes" id="UP000432015">
    <property type="component" value="Unassembled WGS sequence"/>
</dbReference>
<dbReference type="RefSeq" id="WP_156217889.1">
    <property type="nucleotide sequence ID" value="NZ_WOFH01000006.1"/>
</dbReference>
<dbReference type="Pfam" id="PF03186">
    <property type="entry name" value="CobD_Cbib"/>
    <property type="match status" value="1"/>
</dbReference>
<dbReference type="GO" id="GO:0005886">
    <property type="term" value="C:plasma membrane"/>
    <property type="evidence" value="ECO:0007669"/>
    <property type="project" value="UniProtKB-SubCell"/>
</dbReference>
<dbReference type="NCBIfam" id="TIGR00380">
    <property type="entry name" value="cobal_cbiB"/>
    <property type="match status" value="1"/>
</dbReference>
<evidence type="ECO:0000313" key="11">
    <source>
        <dbReference type="Proteomes" id="UP000432015"/>
    </source>
</evidence>
<keyword evidence="5 9" id="KW-0169">Cobalamin biosynthesis</keyword>
<keyword evidence="11" id="KW-1185">Reference proteome</keyword>
<comment type="caution">
    <text evidence="10">The sequence shown here is derived from an EMBL/GenBank/DDBJ whole genome shotgun (WGS) entry which is preliminary data.</text>
</comment>
<accession>A0A7K1L2U8</accession>
<dbReference type="GO" id="GO:0009236">
    <property type="term" value="P:cobalamin biosynthetic process"/>
    <property type="evidence" value="ECO:0007669"/>
    <property type="project" value="UniProtKB-UniRule"/>
</dbReference>
<comment type="function">
    <text evidence="9">Converts cobyric acid to cobinamide by the addition of aminopropanol on the F carboxylic group.</text>
</comment>
<organism evidence="10 11">
    <name type="scientific">Actinomadura litoris</name>
    <dbReference type="NCBI Taxonomy" id="2678616"/>
    <lineage>
        <taxon>Bacteria</taxon>
        <taxon>Bacillati</taxon>
        <taxon>Actinomycetota</taxon>
        <taxon>Actinomycetes</taxon>
        <taxon>Streptosporangiales</taxon>
        <taxon>Thermomonosporaceae</taxon>
        <taxon>Actinomadura</taxon>
    </lineage>
</organism>
<evidence type="ECO:0000256" key="8">
    <source>
        <dbReference type="ARBA" id="ARBA00023136"/>
    </source>
</evidence>
<comment type="caution">
    <text evidence="9">Lacks conserved residue(s) required for the propagation of feature annotation.</text>
</comment>
<comment type="pathway">
    <text evidence="2 9">Cofactor biosynthesis; adenosylcobalamin biosynthesis.</text>
</comment>
<evidence type="ECO:0000256" key="5">
    <source>
        <dbReference type="ARBA" id="ARBA00022573"/>
    </source>
</evidence>
<dbReference type="GO" id="GO:0048472">
    <property type="term" value="F:threonine-phosphate decarboxylase activity"/>
    <property type="evidence" value="ECO:0007669"/>
    <property type="project" value="InterPro"/>
</dbReference>
<keyword evidence="6 9" id="KW-0812">Transmembrane</keyword>
<feature type="transmembrane region" description="Helical" evidence="9">
    <location>
        <begin position="52"/>
        <end position="70"/>
    </location>
</feature>
<keyword evidence="4 9" id="KW-1003">Cell membrane</keyword>
<keyword evidence="8 9" id="KW-0472">Membrane</keyword>
<evidence type="ECO:0000256" key="7">
    <source>
        <dbReference type="ARBA" id="ARBA00022989"/>
    </source>
</evidence>
<comment type="similarity">
    <text evidence="3 9">Belongs to the CobD/CbiB family.</text>
</comment>
<dbReference type="InterPro" id="IPR004485">
    <property type="entry name" value="Cobalamin_biosynth_CobD/CbiB"/>
</dbReference>
<dbReference type="AlphaFoldDB" id="A0A7K1L2U8"/>
<evidence type="ECO:0000256" key="3">
    <source>
        <dbReference type="ARBA" id="ARBA00006263"/>
    </source>
</evidence>
<dbReference type="HAMAP" id="MF_00024">
    <property type="entry name" value="CobD_CbiB"/>
    <property type="match status" value="1"/>
</dbReference>
<proteinExistence type="inferred from homology"/>
<sequence length="306" mass="31995">MNLTRVSPEGLLLGAGLDHLLGDPRRGHPVAGFGRAASWVERRVYKDSRARGVVFVGIVVGGALGVGVVLDRVGKGAVSRAVVTGVVTWSVVGGTSLGREGLFMASALERGDLEAARGRLSHLCARDPKGLESAELARATVESVAENTSDAAVAPLFWGAVAGVPGLVVYRAVNTLDAMVGYRNARYERFGWAAAKLDDVANWIPARVTGLLTVACSGSADAWRVLRRDGANHPSPNAGRCEAAFAGALGVRLGGANSYGGEVERRPEMGDGRAPEVRDVRRAVRLSKRVGLAAAGTAALVAWRLR</sequence>
<evidence type="ECO:0000256" key="6">
    <source>
        <dbReference type="ARBA" id="ARBA00022692"/>
    </source>
</evidence>